<protein>
    <recommendedName>
        <fullName evidence="1">diguanylate cyclase</fullName>
        <ecNumber evidence="1">2.7.7.65</ecNumber>
    </recommendedName>
</protein>
<dbReference type="SUPFAM" id="SSF55073">
    <property type="entry name" value="Nucleotide cyclase"/>
    <property type="match status" value="1"/>
</dbReference>
<dbReference type="GO" id="GO:0052621">
    <property type="term" value="F:diguanylate cyclase activity"/>
    <property type="evidence" value="ECO:0007669"/>
    <property type="project" value="UniProtKB-EC"/>
</dbReference>
<accession>A0ABX8UL82</accession>
<feature type="domain" description="Response regulatory" evidence="5">
    <location>
        <begin position="40"/>
        <end position="157"/>
    </location>
</feature>
<feature type="coiled-coil region" evidence="4">
    <location>
        <begin position="166"/>
        <end position="193"/>
    </location>
</feature>
<evidence type="ECO:0000256" key="1">
    <source>
        <dbReference type="ARBA" id="ARBA00012528"/>
    </source>
</evidence>
<dbReference type="InterPro" id="IPR050469">
    <property type="entry name" value="Diguanylate_Cyclase"/>
</dbReference>
<dbReference type="Pfam" id="PF00072">
    <property type="entry name" value="Response_reg"/>
    <property type="match status" value="1"/>
</dbReference>
<keyword evidence="8" id="KW-1185">Reference proteome</keyword>
<dbReference type="PANTHER" id="PTHR45138">
    <property type="entry name" value="REGULATORY COMPONENTS OF SENSORY TRANSDUCTION SYSTEM"/>
    <property type="match status" value="1"/>
</dbReference>
<dbReference type="SMART" id="SM00267">
    <property type="entry name" value="GGDEF"/>
    <property type="match status" value="1"/>
</dbReference>
<dbReference type="NCBIfam" id="TIGR00254">
    <property type="entry name" value="GGDEF"/>
    <property type="match status" value="1"/>
</dbReference>
<dbReference type="CDD" id="cd01949">
    <property type="entry name" value="GGDEF"/>
    <property type="match status" value="1"/>
</dbReference>
<comment type="catalytic activity">
    <reaction evidence="2">
        <text>2 GTP = 3',3'-c-di-GMP + 2 diphosphate</text>
        <dbReference type="Rhea" id="RHEA:24898"/>
        <dbReference type="ChEBI" id="CHEBI:33019"/>
        <dbReference type="ChEBI" id="CHEBI:37565"/>
        <dbReference type="ChEBI" id="CHEBI:58805"/>
        <dbReference type="EC" id="2.7.7.65"/>
    </reaction>
</comment>
<dbReference type="SUPFAM" id="SSF52172">
    <property type="entry name" value="CheY-like"/>
    <property type="match status" value="1"/>
</dbReference>
<sequence length="365" mass="39678">MGMNHNGSHDPRAVADEADAALEAARATLDTPPAADVPAMVLLVDDQAIVAEAVRQALAGEEGIDFHYCAKAEEAMKAVIYTRPTVILQDLVMPGVDGLTLVKAYRSTPATRDVPIIVLSAKEEPVIKSAAFAAGANDYLVKLPDRIELVARVRYHSRSFVNLLQRDEAYRALRQSQQQLLEANLELRRLTHSDGLTGLSNRRYLDEYLSAEWRRSAREHAEIAMLMIDVDNFKQYNDTYGHVAGDEVLKRIATTVEKCLGRAGDIAARYGGEEFLVVLPSTAAGGARLLAEKIRLEIEALALPHRNSLAAQHVTVSIGGAATVPTAGSAMTSLIESADRALYEAKRKGRNCVVMHDGTEQGARV</sequence>
<organism evidence="7 8">
    <name type="scientific">Paraburkholderia edwinii</name>
    <dbReference type="NCBI Taxonomy" id="2861782"/>
    <lineage>
        <taxon>Bacteria</taxon>
        <taxon>Pseudomonadati</taxon>
        <taxon>Pseudomonadota</taxon>
        <taxon>Betaproteobacteria</taxon>
        <taxon>Burkholderiales</taxon>
        <taxon>Burkholderiaceae</taxon>
        <taxon>Paraburkholderia</taxon>
    </lineage>
</organism>
<dbReference type="RefSeq" id="WP_219797438.1">
    <property type="nucleotide sequence ID" value="NZ_CP080095.1"/>
</dbReference>
<proteinExistence type="predicted"/>
<keyword evidence="7" id="KW-0548">Nucleotidyltransferase</keyword>
<name>A0ABX8UL82_9BURK</name>
<evidence type="ECO:0000256" key="4">
    <source>
        <dbReference type="SAM" id="Coils"/>
    </source>
</evidence>
<dbReference type="PROSITE" id="PS50887">
    <property type="entry name" value="GGDEF"/>
    <property type="match status" value="1"/>
</dbReference>
<dbReference type="SMART" id="SM00448">
    <property type="entry name" value="REC"/>
    <property type="match status" value="1"/>
</dbReference>
<evidence type="ECO:0000256" key="2">
    <source>
        <dbReference type="ARBA" id="ARBA00034247"/>
    </source>
</evidence>
<gene>
    <name evidence="7" type="ORF">KZJ38_17420</name>
</gene>
<evidence type="ECO:0000256" key="3">
    <source>
        <dbReference type="PROSITE-ProRule" id="PRU00169"/>
    </source>
</evidence>
<evidence type="ECO:0000259" key="6">
    <source>
        <dbReference type="PROSITE" id="PS50887"/>
    </source>
</evidence>
<dbReference type="InterPro" id="IPR043128">
    <property type="entry name" value="Rev_trsase/Diguanyl_cyclase"/>
</dbReference>
<dbReference type="Proteomes" id="UP000826462">
    <property type="component" value="Chromosome 1"/>
</dbReference>
<keyword evidence="4" id="KW-0175">Coiled coil</keyword>
<dbReference type="InterPro" id="IPR029787">
    <property type="entry name" value="Nucleotide_cyclase"/>
</dbReference>
<dbReference type="PROSITE" id="PS50110">
    <property type="entry name" value="RESPONSE_REGULATORY"/>
    <property type="match status" value="1"/>
</dbReference>
<evidence type="ECO:0000313" key="7">
    <source>
        <dbReference type="EMBL" id="QYD68045.1"/>
    </source>
</evidence>
<dbReference type="Gene3D" id="3.40.50.2300">
    <property type="match status" value="1"/>
</dbReference>
<dbReference type="InterPro" id="IPR000160">
    <property type="entry name" value="GGDEF_dom"/>
</dbReference>
<reference evidence="7 8" key="1">
    <citation type="submission" date="2021-07" db="EMBL/GenBank/DDBJ databases">
        <title>Paraburkholderia edwinii protects Aspergillus sp. from phenazines by acting as a toxin sponge.</title>
        <authorList>
            <person name="Dahlstrom K.M."/>
            <person name="Newman D.K."/>
        </authorList>
    </citation>
    <scope>NUCLEOTIDE SEQUENCE [LARGE SCALE GENOMIC DNA]</scope>
    <source>
        <strain evidence="7 8">Pe01</strain>
    </source>
</reference>
<evidence type="ECO:0000313" key="8">
    <source>
        <dbReference type="Proteomes" id="UP000826462"/>
    </source>
</evidence>
<dbReference type="Pfam" id="PF00990">
    <property type="entry name" value="GGDEF"/>
    <property type="match status" value="1"/>
</dbReference>
<dbReference type="EC" id="2.7.7.65" evidence="1"/>
<evidence type="ECO:0000259" key="5">
    <source>
        <dbReference type="PROSITE" id="PS50110"/>
    </source>
</evidence>
<feature type="modified residue" description="4-aspartylphosphate" evidence="3">
    <location>
        <position position="90"/>
    </location>
</feature>
<dbReference type="InterPro" id="IPR001789">
    <property type="entry name" value="Sig_transdc_resp-reg_receiver"/>
</dbReference>
<dbReference type="InterPro" id="IPR011006">
    <property type="entry name" value="CheY-like_superfamily"/>
</dbReference>
<keyword evidence="3" id="KW-0597">Phosphoprotein</keyword>
<dbReference type="PANTHER" id="PTHR45138:SF9">
    <property type="entry name" value="DIGUANYLATE CYCLASE DGCM-RELATED"/>
    <property type="match status" value="1"/>
</dbReference>
<feature type="domain" description="GGDEF" evidence="6">
    <location>
        <begin position="221"/>
        <end position="358"/>
    </location>
</feature>
<dbReference type="Gene3D" id="3.30.70.270">
    <property type="match status" value="1"/>
</dbReference>
<keyword evidence="7" id="KW-0808">Transferase</keyword>
<dbReference type="EMBL" id="CP080095">
    <property type="protein sequence ID" value="QYD68045.1"/>
    <property type="molecule type" value="Genomic_DNA"/>
</dbReference>